<dbReference type="Pfam" id="PF00005">
    <property type="entry name" value="ABC_tran"/>
    <property type="match status" value="1"/>
</dbReference>
<comment type="similarity">
    <text evidence="1">Belongs to the ABC transporter superfamily.</text>
</comment>
<protein>
    <submittedName>
        <fullName evidence="6">ABC transporter ATP-binding protein</fullName>
    </submittedName>
</protein>
<dbReference type="GO" id="GO:0005524">
    <property type="term" value="F:ATP binding"/>
    <property type="evidence" value="ECO:0007669"/>
    <property type="project" value="UniProtKB-KW"/>
</dbReference>
<accession>A0ABV4P4X2</accession>
<dbReference type="InterPro" id="IPR003593">
    <property type="entry name" value="AAA+_ATPase"/>
</dbReference>
<name>A0ABV4P4X2_9GAMM</name>
<proteinExistence type="inferred from homology"/>
<feature type="domain" description="ABC transporter" evidence="5">
    <location>
        <begin position="2"/>
        <end position="224"/>
    </location>
</feature>
<comment type="caution">
    <text evidence="6">The sequence shown here is derived from an EMBL/GenBank/DDBJ whole genome shotgun (WGS) entry which is preliminary data.</text>
</comment>
<dbReference type="CDD" id="cd03220">
    <property type="entry name" value="ABC_KpsT_Wzt"/>
    <property type="match status" value="1"/>
</dbReference>
<dbReference type="Gene3D" id="3.40.50.300">
    <property type="entry name" value="P-loop containing nucleotide triphosphate hydrolases"/>
    <property type="match status" value="1"/>
</dbReference>
<keyword evidence="7" id="KW-1185">Reference proteome</keyword>
<dbReference type="InterPro" id="IPR015860">
    <property type="entry name" value="ABC_transpr_TagH-like"/>
</dbReference>
<evidence type="ECO:0000313" key="7">
    <source>
        <dbReference type="Proteomes" id="UP001569428"/>
    </source>
</evidence>
<dbReference type="InterPro" id="IPR003439">
    <property type="entry name" value="ABC_transporter-like_ATP-bd"/>
</dbReference>
<dbReference type="InterPro" id="IPR017871">
    <property type="entry name" value="ABC_transporter-like_CS"/>
</dbReference>
<dbReference type="SUPFAM" id="SSF52540">
    <property type="entry name" value="P-loop containing nucleoside triphosphate hydrolases"/>
    <property type="match status" value="1"/>
</dbReference>
<dbReference type="InterPro" id="IPR027417">
    <property type="entry name" value="P-loop_NTPase"/>
</dbReference>
<keyword evidence="3" id="KW-0547">Nucleotide-binding</keyword>
<evidence type="ECO:0000259" key="5">
    <source>
        <dbReference type="PROSITE" id="PS50893"/>
    </source>
</evidence>
<dbReference type="EMBL" id="JBGMEK010000065">
    <property type="protein sequence ID" value="MFA0813019.1"/>
    <property type="molecule type" value="Genomic_DNA"/>
</dbReference>
<evidence type="ECO:0000256" key="4">
    <source>
        <dbReference type="ARBA" id="ARBA00022840"/>
    </source>
</evidence>
<sequence length="237" mass="25947">MIRLESLTKSYRTPRGRKVLFQNVNAIFPEGKNIGILGRNGAGKSTLLRIMGGIDYPDSGRVVTNQKISWPMGLAGGFQGSMTGRENAAFICGIHGIWGSAKRRVMDKVQDFAEIGNYFDMPVSSYSSGMRSRLAFGLSIAFDFDVYLVDEVMSVGDAHFKRKCEDVITEKRKSSSFIIVAHAMPALRKNCDVGIYLESGGLTIFDTVDEAIKLYQGEQAKSQSPKGVATPAVELKS</sequence>
<dbReference type="PROSITE" id="PS50893">
    <property type="entry name" value="ABC_TRANSPORTER_2"/>
    <property type="match status" value="1"/>
</dbReference>
<dbReference type="Proteomes" id="UP001569428">
    <property type="component" value="Unassembled WGS sequence"/>
</dbReference>
<keyword evidence="2" id="KW-0813">Transport</keyword>
<dbReference type="PROSITE" id="PS00211">
    <property type="entry name" value="ABC_TRANSPORTER_1"/>
    <property type="match status" value="1"/>
</dbReference>
<dbReference type="SMART" id="SM00382">
    <property type="entry name" value="AAA"/>
    <property type="match status" value="1"/>
</dbReference>
<evidence type="ECO:0000313" key="6">
    <source>
        <dbReference type="EMBL" id="MFA0813019.1"/>
    </source>
</evidence>
<dbReference type="InterPro" id="IPR050683">
    <property type="entry name" value="Bact_Polysacc_Export_ATP-bd"/>
</dbReference>
<evidence type="ECO:0000256" key="2">
    <source>
        <dbReference type="ARBA" id="ARBA00022448"/>
    </source>
</evidence>
<dbReference type="RefSeq" id="WP_371840762.1">
    <property type="nucleotide sequence ID" value="NZ_JBGMEK010000065.1"/>
</dbReference>
<evidence type="ECO:0000256" key="1">
    <source>
        <dbReference type="ARBA" id="ARBA00005417"/>
    </source>
</evidence>
<reference evidence="6 7" key="1">
    <citation type="submission" date="2024-08" db="EMBL/GenBank/DDBJ databases">
        <authorList>
            <person name="Ishaq N."/>
        </authorList>
    </citation>
    <scope>NUCLEOTIDE SEQUENCE [LARGE SCALE GENOMIC DNA]</scope>
    <source>
        <strain evidence="6 7">DSM 18651</strain>
    </source>
</reference>
<evidence type="ECO:0000256" key="3">
    <source>
        <dbReference type="ARBA" id="ARBA00022741"/>
    </source>
</evidence>
<organism evidence="6 7">
    <name type="scientific">Microbulbifer epialgicus</name>
    <dbReference type="NCBI Taxonomy" id="393907"/>
    <lineage>
        <taxon>Bacteria</taxon>
        <taxon>Pseudomonadati</taxon>
        <taxon>Pseudomonadota</taxon>
        <taxon>Gammaproteobacteria</taxon>
        <taxon>Cellvibrionales</taxon>
        <taxon>Microbulbiferaceae</taxon>
        <taxon>Microbulbifer</taxon>
    </lineage>
</organism>
<keyword evidence="4 6" id="KW-0067">ATP-binding</keyword>
<dbReference type="PANTHER" id="PTHR46743:SF2">
    <property type="entry name" value="TEICHOIC ACIDS EXPORT ATP-BINDING PROTEIN TAGH"/>
    <property type="match status" value="1"/>
</dbReference>
<gene>
    <name evidence="6" type="ORF">ACCI49_19100</name>
</gene>
<dbReference type="PANTHER" id="PTHR46743">
    <property type="entry name" value="TEICHOIC ACIDS EXPORT ATP-BINDING PROTEIN TAGH"/>
    <property type="match status" value="1"/>
</dbReference>